<reference evidence="10 11" key="1">
    <citation type="submission" date="2018-08" db="EMBL/GenBank/DDBJ databases">
        <title>Genomic Encyclopedia of Archaeal and Bacterial Type Strains, Phase II (KMG-II): from individual species to whole genera.</title>
        <authorList>
            <person name="Goeker M."/>
        </authorList>
    </citation>
    <scope>NUCLEOTIDE SEQUENCE [LARGE SCALE GENOMIC DNA]</scope>
    <source>
        <strain evidence="10 11">DSM 15986</strain>
    </source>
</reference>
<comment type="similarity">
    <text evidence="2 8">Belongs to the dihydrofolate reductase family.</text>
</comment>
<evidence type="ECO:0000256" key="1">
    <source>
        <dbReference type="ARBA" id="ARBA00004903"/>
    </source>
</evidence>
<dbReference type="RefSeq" id="WP_086542013.1">
    <property type="nucleotide sequence ID" value="NZ_MSSW01000040.1"/>
</dbReference>
<dbReference type="GO" id="GO:0070401">
    <property type="term" value="F:NADP+ binding"/>
    <property type="evidence" value="ECO:0007669"/>
    <property type="project" value="UniProtKB-ARBA"/>
</dbReference>
<comment type="catalytic activity">
    <reaction evidence="8">
        <text>(6S)-5,6,7,8-tetrahydrofolate + NADP(+) = 7,8-dihydrofolate + NADPH + H(+)</text>
        <dbReference type="Rhea" id="RHEA:15009"/>
        <dbReference type="ChEBI" id="CHEBI:15378"/>
        <dbReference type="ChEBI" id="CHEBI:57451"/>
        <dbReference type="ChEBI" id="CHEBI:57453"/>
        <dbReference type="ChEBI" id="CHEBI:57783"/>
        <dbReference type="ChEBI" id="CHEBI:58349"/>
        <dbReference type="EC" id="1.5.1.3"/>
    </reaction>
</comment>
<dbReference type="PANTHER" id="PTHR48069">
    <property type="entry name" value="DIHYDROFOLATE REDUCTASE"/>
    <property type="match status" value="1"/>
</dbReference>
<evidence type="ECO:0000313" key="10">
    <source>
        <dbReference type="EMBL" id="REG94638.1"/>
    </source>
</evidence>
<dbReference type="UniPathway" id="UPA00077">
    <property type="reaction ID" value="UER00158"/>
</dbReference>
<proteinExistence type="inferred from homology"/>
<dbReference type="InterPro" id="IPR001796">
    <property type="entry name" value="DHFR_dom"/>
</dbReference>
<dbReference type="SUPFAM" id="SSF53597">
    <property type="entry name" value="Dihydrofolate reductase-like"/>
    <property type="match status" value="1"/>
</dbReference>
<dbReference type="CDD" id="cd00209">
    <property type="entry name" value="DHFR"/>
    <property type="match status" value="1"/>
</dbReference>
<gene>
    <name evidence="10" type="ORF">C8N25_101474</name>
</gene>
<accession>A0A3E0E8R7</accession>
<dbReference type="Gene3D" id="3.40.430.10">
    <property type="entry name" value="Dihydrofolate Reductase, subunit A"/>
    <property type="match status" value="1"/>
</dbReference>
<evidence type="ECO:0000256" key="4">
    <source>
        <dbReference type="ARBA" id="ARBA00022563"/>
    </source>
</evidence>
<evidence type="ECO:0000256" key="7">
    <source>
        <dbReference type="ARBA" id="ARBA00025067"/>
    </source>
</evidence>
<dbReference type="Pfam" id="PF00186">
    <property type="entry name" value="DHFR_1"/>
    <property type="match status" value="1"/>
</dbReference>
<dbReference type="PANTHER" id="PTHR48069:SF3">
    <property type="entry name" value="DIHYDROFOLATE REDUCTASE"/>
    <property type="match status" value="1"/>
</dbReference>
<dbReference type="PRINTS" id="PR00070">
    <property type="entry name" value="DHFR"/>
</dbReference>
<keyword evidence="4 8" id="KW-0554">One-carbon metabolism</keyword>
<protein>
    <recommendedName>
        <fullName evidence="3 8">Dihydrofolate reductase</fullName>
        <ecNumber evidence="3 8">1.5.1.3</ecNumber>
    </recommendedName>
</protein>
<evidence type="ECO:0000256" key="6">
    <source>
        <dbReference type="ARBA" id="ARBA00023002"/>
    </source>
</evidence>
<sequence>MKISLIAALADNNVIGRENDLVWRLPDDFKRFKRITSDNYILMGRKTFESLGKPLPNRTHIVITRNKEYQVPEGHYVFESVEEAFAFCQNKGVNQLYVIGGGEIYRQTLFLADELILTEVKASPEGDTYFPEFNKENWKVTLSEHHPADERHQYAFTYVNYERIHKQHV</sequence>
<dbReference type="InterPro" id="IPR012259">
    <property type="entry name" value="DHFR"/>
</dbReference>
<dbReference type="GO" id="GO:0004146">
    <property type="term" value="F:dihydrofolate reductase activity"/>
    <property type="evidence" value="ECO:0007669"/>
    <property type="project" value="UniProtKB-EC"/>
</dbReference>
<dbReference type="PROSITE" id="PS51330">
    <property type="entry name" value="DHFR_2"/>
    <property type="match status" value="1"/>
</dbReference>
<evidence type="ECO:0000313" key="11">
    <source>
        <dbReference type="Proteomes" id="UP000256405"/>
    </source>
</evidence>
<dbReference type="GO" id="GO:0046655">
    <property type="term" value="P:folic acid metabolic process"/>
    <property type="evidence" value="ECO:0007669"/>
    <property type="project" value="TreeGrafter"/>
</dbReference>
<dbReference type="GO" id="GO:0046452">
    <property type="term" value="P:dihydrofolate metabolic process"/>
    <property type="evidence" value="ECO:0007669"/>
    <property type="project" value="TreeGrafter"/>
</dbReference>
<evidence type="ECO:0000256" key="8">
    <source>
        <dbReference type="PIRNR" id="PIRNR000194"/>
    </source>
</evidence>
<name>A0A3E0E8R7_9BACT</name>
<evidence type="ECO:0000256" key="5">
    <source>
        <dbReference type="ARBA" id="ARBA00022857"/>
    </source>
</evidence>
<comment type="caution">
    <text evidence="10">The sequence shown here is derived from an EMBL/GenBank/DDBJ whole genome shotgun (WGS) entry which is preliminary data.</text>
</comment>
<comment type="function">
    <text evidence="7 8">Key enzyme in folate metabolism. Catalyzes an essential reaction for de novo glycine and purine synthesis, and for DNA precursor synthesis.</text>
</comment>
<feature type="domain" description="DHFR" evidence="9">
    <location>
        <begin position="2"/>
        <end position="163"/>
    </location>
</feature>
<keyword evidence="6 8" id="KW-0560">Oxidoreductase</keyword>
<dbReference type="EMBL" id="QUNF01000001">
    <property type="protein sequence ID" value="REG94638.1"/>
    <property type="molecule type" value="Genomic_DNA"/>
</dbReference>
<dbReference type="PIRSF" id="PIRSF000194">
    <property type="entry name" value="DHFR"/>
    <property type="match status" value="1"/>
</dbReference>
<dbReference type="OrthoDB" id="9804315at2"/>
<dbReference type="EC" id="1.5.1.3" evidence="3 8"/>
<dbReference type="GO" id="GO:0046654">
    <property type="term" value="P:tetrahydrofolate biosynthetic process"/>
    <property type="evidence" value="ECO:0007669"/>
    <property type="project" value="UniProtKB-UniPathway"/>
</dbReference>
<dbReference type="FunFam" id="3.40.430.10:FF:000001">
    <property type="entry name" value="Dihydrofolate reductase"/>
    <property type="match status" value="1"/>
</dbReference>
<evidence type="ECO:0000256" key="2">
    <source>
        <dbReference type="ARBA" id="ARBA00009539"/>
    </source>
</evidence>
<evidence type="ECO:0000259" key="9">
    <source>
        <dbReference type="PROSITE" id="PS51330"/>
    </source>
</evidence>
<organism evidence="10 11">
    <name type="scientific">Algoriphagus antarcticus</name>
    <dbReference type="NCBI Taxonomy" id="238540"/>
    <lineage>
        <taxon>Bacteria</taxon>
        <taxon>Pseudomonadati</taxon>
        <taxon>Bacteroidota</taxon>
        <taxon>Cytophagia</taxon>
        <taxon>Cytophagales</taxon>
        <taxon>Cyclobacteriaceae</taxon>
        <taxon>Algoriphagus</taxon>
    </lineage>
</organism>
<keyword evidence="11" id="KW-1185">Reference proteome</keyword>
<dbReference type="Proteomes" id="UP000256405">
    <property type="component" value="Unassembled WGS sequence"/>
</dbReference>
<dbReference type="GO" id="GO:0005829">
    <property type="term" value="C:cytosol"/>
    <property type="evidence" value="ECO:0007669"/>
    <property type="project" value="TreeGrafter"/>
</dbReference>
<comment type="pathway">
    <text evidence="1 8">Cofactor biosynthesis; tetrahydrofolate biosynthesis; 5,6,7,8-tetrahydrofolate from 7,8-dihydrofolate: step 1/1.</text>
</comment>
<evidence type="ECO:0000256" key="3">
    <source>
        <dbReference type="ARBA" id="ARBA00012856"/>
    </source>
</evidence>
<dbReference type="InterPro" id="IPR024072">
    <property type="entry name" value="DHFR-like_dom_sf"/>
</dbReference>
<keyword evidence="5 8" id="KW-0521">NADP</keyword>
<dbReference type="AlphaFoldDB" id="A0A3E0E8R7"/>
<dbReference type="GO" id="GO:0006730">
    <property type="term" value="P:one-carbon metabolic process"/>
    <property type="evidence" value="ECO:0007669"/>
    <property type="project" value="UniProtKB-KW"/>
</dbReference>